<dbReference type="PANTHER" id="PTHR19136">
    <property type="entry name" value="MOLYBDENUM COFACTOR GUANYLYLTRANSFERASE"/>
    <property type="match status" value="1"/>
</dbReference>
<evidence type="ECO:0000256" key="3">
    <source>
        <dbReference type="ARBA" id="ARBA00022605"/>
    </source>
</evidence>
<dbReference type="GO" id="GO:0008666">
    <property type="term" value="F:2,3,4,5-tetrahydropyridine-2,6-dicarboxylate N-succinyltransferase activity"/>
    <property type="evidence" value="ECO:0007669"/>
    <property type="project" value="InterPro"/>
</dbReference>
<gene>
    <name evidence="10" type="ORF">METZ01_LOCUS123470</name>
</gene>
<evidence type="ECO:0000256" key="5">
    <source>
        <dbReference type="ARBA" id="ARBA00022737"/>
    </source>
</evidence>
<evidence type="ECO:0000259" key="9">
    <source>
        <dbReference type="Pfam" id="PF14805"/>
    </source>
</evidence>
<keyword evidence="5" id="KW-0677">Repeat</keyword>
<name>A0A381Y0J7_9ZZZZ</name>
<organism evidence="10">
    <name type="scientific">marine metagenome</name>
    <dbReference type="NCBI Taxonomy" id="408172"/>
    <lineage>
        <taxon>unclassified sequences</taxon>
        <taxon>metagenomes</taxon>
        <taxon>ecological metagenomes</taxon>
    </lineage>
</organism>
<keyword evidence="4" id="KW-0808">Transferase</keyword>
<dbReference type="InterPro" id="IPR011004">
    <property type="entry name" value="Trimer_LpxA-like_sf"/>
</dbReference>
<keyword evidence="3" id="KW-0028">Amino-acid biosynthesis</keyword>
<dbReference type="Gene3D" id="1.10.166.10">
    <property type="entry name" value="Tetrahydrodipicolinate-N-succinyltransferase, N-terminal domain"/>
    <property type="match status" value="1"/>
</dbReference>
<evidence type="ECO:0000256" key="1">
    <source>
        <dbReference type="ARBA" id="ARBA00007274"/>
    </source>
</evidence>
<evidence type="ECO:0000313" key="10">
    <source>
        <dbReference type="EMBL" id="SVA70616.1"/>
    </source>
</evidence>
<keyword evidence="6" id="KW-0220">Diaminopimelate biosynthesis</keyword>
<evidence type="ECO:0000256" key="4">
    <source>
        <dbReference type="ARBA" id="ARBA00022679"/>
    </source>
</evidence>
<evidence type="ECO:0000256" key="8">
    <source>
        <dbReference type="ARBA" id="ARBA00023315"/>
    </source>
</evidence>
<dbReference type="EMBL" id="UINC01017087">
    <property type="protein sequence ID" value="SVA70616.1"/>
    <property type="molecule type" value="Genomic_DNA"/>
</dbReference>
<evidence type="ECO:0000256" key="2">
    <source>
        <dbReference type="ARBA" id="ARBA00022490"/>
    </source>
</evidence>
<dbReference type="InterPro" id="IPR001451">
    <property type="entry name" value="Hexapep"/>
</dbReference>
<dbReference type="PANTHER" id="PTHR19136:SF52">
    <property type="entry name" value="2,3,4,5-TETRAHYDROPYRIDINE-2,6-DICARBOXYLATE N-SUCCINYLTRANSFERASE"/>
    <property type="match status" value="1"/>
</dbReference>
<evidence type="ECO:0000256" key="6">
    <source>
        <dbReference type="ARBA" id="ARBA00022915"/>
    </source>
</evidence>
<dbReference type="Gene3D" id="2.160.10.10">
    <property type="entry name" value="Hexapeptide repeat proteins"/>
    <property type="match status" value="1"/>
</dbReference>
<dbReference type="CDD" id="cd03350">
    <property type="entry name" value="LbH_THP_succinylT"/>
    <property type="match status" value="1"/>
</dbReference>
<dbReference type="GO" id="GO:0019877">
    <property type="term" value="P:diaminopimelate biosynthetic process"/>
    <property type="evidence" value="ECO:0007669"/>
    <property type="project" value="UniProtKB-KW"/>
</dbReference>
<dbReference type="NCBIfam" id="TIGR00965">
    <property type="entry name" value="dapD"/>
    <property type="match status" value="1"/>
</dbReference>
<comment type="similarity">
    <text evidence="1">Belongs to the transferase hexapeptide repeat family.</text>
</comment>
<protein>
    <recommendedName>
        <fullName evidence="9">Tetrahydrodipicolinate-N-succinyltransferase chain A domain-containing protein</fullName>
    </recommendedName>
</protein>
<dbReference type="GO" id="GO:0009089">
    <property type="term" value="P:lysine biosynthetic process via diaminopimelate"/>
    <property type="evidence" value="ECO:0007669"/>
    <property type="project" value="InterPro"/>
</dbReference>
<feature type="domain" description="Tetrahydrodipicolinate-N-succinyltransferase chain A" evidence="9">
    <location>
        <begin position="3"/>
        <end position="43"/>
    </location>
</feature>
<sequence length="245" mass="26580">MLKTINQTIELLDSGKIRVAEKKNSSWTTNQWVKKAILLSFRVNKMKTSKGPYSTWFDKIEGKTQKWDKKKLIKAGFRSVPNGVVRKGAFIAKNVILMPSFVNLGAYVDEGTMIDTWASVGSCAQVGKNCHISGGAGIGGVLEPMQANPTIIEDNCFVGARSEVVEGVIVREGSVLSMGVFIGKSTKIVNRSTGEILFGKIPPYSVIVPGSLPSKSNPDGPALYCVVIIKQVDEKTRSKTSINDL</sequence>
<proteinExistence type="inferred from homology"/>
<dbReference type="Pfam" id="PF14602">
    <property type="entry name" value="Hexapep_2"/>
    <property type="match status" value="1"/>
</dbReference>
<keyword evidence="2" id="KW-0963">Cytoplasm</keyword>
<dbReference type="Pfam" id="PF14805">
    <property type="entry name" value="THDPS_N_2"/>
    <property type="match status" value="1"/>
</dbReference>
<dbReference type="InterPro" id="IPR023180">
    <property type="entry name" value="THP_succinylTrfase_dom1"/>
</dbReference>
<accession>A0A381Y0J7</accession>
<dbReference type="InterPro" id="IPR037133">
    <property type="entry name" value="THP_succinylTrfase_N_sf"/>
</dbReference>
<dbReference type="SUPFAM" id="SSF51161">
    <property type="entry name" value="Trimeric LpxA-like enzymes"/>
    <property type="match status" value="1"/>
</dbReference>
<dbReference type="AlphaFoldDB" id="A0A381Y0J7"/>
<feature type="non-terminal residue" evidence="10">
    <location>
        <position position="245"/>
    </location>
</feature>
<evidence type="ECO:0000256" key="7">
    <source>
        <dbReference type="ARBA" id="ARBA00023154"/>
    </source>
</evidence>
<keyword evidence="7" id="KW-0457">Lysine biosynthesis</keyword>
<dbReference type="GO" id="GO:0016779">
    <property type="term" value="F:nucleotidyltransferase activity"/>
    <property type="evidence" value="ECO:0007669"/>
    <property type="project" value="TreeGrafter"/>
</dbReference>
<dbReference type="NCBIfam" id="NF008808">
    <property type="entry name" value="PRK11830.1"/>
    <property type="match status" value="1"/>
</dbReference>
<reference evidence="10" key="1">
    <citation type="submission" date="2018-05" db="EMBL/GenBank/DDBJ databases">
        <authorList>
            <person name="Lanie J.A."/>
            <person name="Ng W.-L."/>
            <person name="Kazmierczak K.M."/>
            <person name="Andrzejewski T.M."/>
            <person name="Davidsen T.M."/>
            <person name="Wayne K.J."/>
            <person name="Tettelin H."/>
            <person name="Glass J.I."/>
            <person name="Rusch D."/>
            <person name="Podicherti R."/>
            <person name="Tsui H.-C.T."/>
            <person name="Winkler M.E."/>
        </authorList>
    </citation>
    <scope>NUCLEOTIDE SEQUENCE</scope>
</reference>
<dbReference type="InterPro" id="IPR005664">
    <property type="entry name" value="DapD_Trfase_Hexpep_rpt_fam"/>
</dbReference>
<keyword evidence="8" id="KW-0012">Acyltransferase</keyword>